<feature type="zinc finger region" description="FLZ-type" evidence="4">
    <location>
        <begin position="329"/>
        <end position="373"/>
    </location>
</feature>
<evidence type="ECO:0000256" key="5">
    <source>
        <dbReference type="SAM" id="MobiDB-lite"/>
    </source>
</evidence>
<gene>
    <name evidence="7" type="ORF">POM88_014306</name>
</gene>
<protein>
    <submittedName>
        <fullName evidence="7">FCS Zinc finger</fullName>
    </submittedName>
</protein>
<dbReference type="Pfam" id="PF04570">
    <property type="entry name" value="zf-FLZ"/>
    <property type="match status" value="1"/>
</dbReference>
<feature type="region of interest" description="Disordered" evidence="5">
    <location>
        <begin position="215"/>
        <end position="245"/>
    </location>
</feature>
<accession>A0AAD8MYV7</accession>
<dbReference type="AlphaFoldDB" id="A0AAD8MYV7"/>
<evidence type="ECO:0000256" key="1">
    <source>
        <dbReference type="ARBA" id="ARBA00009374"/>
    </source>
</evidence>
<evidence type="ECO:0000256" key="2">
    <source>
        <dbReference type="ARBA" id="ARBA00022723"/>
    </source>
</evidence>
<dbReference type="EMBL" id="JAUIZM010000003">
    <property type="protein sequence ID" value="KAK1395250.1"/>
    <property type="molecule type" value="Genomic_DNA"/>
</dbReference>
<dbReference type="PROSITE" id="PS51795">
    <property type="entry name" value="ZF_FLZ"/>
    <property type="match status" value="1"/>
</dbReference>
<reference evidence="7" key="1">
    <citation type="submission" date="2023-02" db="EMBL/GenBank/DDBJ databases">
        <title>Genome of toxic invasive species Heracleum sosnowskyi carries increased number of genes despite the absence of recent whole-genome duplications.</title>
        <authorList>
            <person name="Schelkunov M."/>
            <person name="Shtratnikova V."/>
            <person name="Makarenko M."/>
            <person name="Klepikova A."/>
            <person name="Omelchenko D."/>
            <person name="Novikova G."/>
            <person name="Obukhova E."/>
            <person name="Bogdanov V."/>
            <person name="Penin A."/>
            <person name="Logacheva M."/>
        </authorList>
    </citation>
    <scope>NUCLEOTIDE SEQUENCE</scope>
    <source>
        <strain evidence="7">Hsosn_3</strain>
        <tissue evidence="7">Leaf</tissue>
    </source>
</reference>
<feature type="compositionally biased region" description="Low complexity" evidence="5">
    <location>
        <begin position="226"/>
        <end position="245"/>
    </location>
</feature>
<evidence type="ECO:0000259" key="6">
    <source>
        <dbReference type="PROSITE" id="PS51795"/>
    </source>
</evidence>
<dbReference type="InterPro" id="IPR007650">
    <property type="entry name" value="Zf-FLZ_dom"/>
</dbReference>
<evidence type="ECO:0000256" key="3">
    <source>
        <dbReference type="ARBA" id="ARBA00022771"/>
    </source>
</evidence>
<dbReference type="Proteomes" id="UP001237642">
    <property type="component" value="Unassembled WGS sequence"/>
</dbReference>
<sequence>MSCSQSQITQRPERNKGATWVYADDVYRRLKKYILQVCSLLGDQCPIFSPPGDVHLFQPAINGSFQLVQAFLLKWILRITIIQDVVMADTYRKSSTSIFSSPRFFTGITSKGSTDTESIMSPTSVLDNKPFSAIKTPFWSNSNSPRISKPESRTKWDKMDSKGVGLGLIDALIDETTDTSLSKTEGRMVLFGSQLKIQVPHLAITVLSPNSDYPASPRDFGIKNRNSQLGSLSPQSSPYSSKKSPFSSLNSGFENSNLPRIFSSSLSAGEMELSEDYTCVIAHGPNPKTTHIFDDCIIEDCCGIVGFSASSKKEKGFGTEKSLRYPSESFLSFCYNCDKNLGQGKDIYMYRGEKAFCSSECRYKEIISDEGIEQSDDIYGT</sequence>
<comment type="similarity">
    <text evidence="1">Belongs to the FLZ family.</text>
</comment>
<keyword evidence="3" id="KW-0862">Zinc</keyword>
<evidence type="ECO:0000256" key="4">
    <source>
        <dbReference type="PROSITE-ProRule" id="PRU01131"/>
    </source>
</evidence>
<evidence type="ECO:0000313" key="7">
    <source>
        <dbReference type="EMBL" id="KAK1395250.1"/>
    </source>
</evidence>
<dbReference type="InterPro" id="IPR044593">
    <property type="entry name" value="FLZ8/MARD1"/>
</dbReference>
<proteinExistence type="inferred from homology"/>
<reference evidence="7" key="2">
    <citation type="submission" date="2023-05" db="EMBL/GenBank/DDBJ databases">
        <authorList>
            <person name="Schelkunov M.I."/>
        </authorList>
    </citation>
    <scope>NUCLEOTIDE SEQUENCE</scope>
    <source>
        <strain evidence="7">Hsosn_3</strain>
        <tissue evidence="7">Leaf</tissue>
    </source>
</reference>
<dbReference type="PANTHER" id="PTHR46443:SF3">
    <property type="entry name" value="PROTEIN MARD1"/>
    <property type="match status" value="1"/>
</dbReference>
<comment type="caution">
    <text evidence="7">The sequence shown here is derived from an EMBL/GenBank/DDBJ whole genome shotgun (WGS) entry which is preliminary data.</text>
</comment>
<organism evidence="7 8">
    <name type="scientific">Heracleum sosnowskyi</name>
    <dbReference type="NCBI Taxonomy" id="360622"/>
    <lineage>
        <taxon>Eukaryota</taxon>
        <taxon>Viridiplantae</taxon>
        <taxon>Streptophyta</taxon>
        <taxon>Embryophyta</taxon>
        <taxon>Tracheophyta</taxon>
        <taxon>Spermatophyta</taxon>
        <taxon>Magnoliopsida</taxon>
        <taxon>eudicotyledons</taxon>
        <taxon>Gunneridae</taxon>
        <taxon>Pentapetalae</taxon>
        <taxon>asterids</taxon>
        <taxon>campanulids</taxon>
        <taxon>Apiales</taxon>
        <taxon>Apiaceae</taxon>
        <taxon>Apioideae</taxon>
        <taxon>apioid superclade</taxon>
        <taxon>Tordylieae</taxon>
        <taxon>Tordyliinae</taxon>
        <taxon>Heracleum</taxon>
    </lineage>
</organism>
<dbReference type="GO" id="GO:0008270">
    <property type="term" value="F:zinc ion binding"/>
    <property type="evidence" value="ECO:0007669"/>
    <property type="project" value="UniProtKB-KW"/>
</dbReference>
<keyword evidence="2" id="KW-0479">Metal-binding</keyword>
<keyword evidence="8" id="KW-1185">Reference proteome</keyword>
<name>A0AAD8MYV7_9APIA</name>
<evidence type="ECO:0000313" key="8">
    <source>
        <dbReference type="Proteomes" id="UP001237642"/>
    </source>
</evidence>
<feature type="domain" description="FLZ-type" evidence="6">
    <location>
        <begin position="329"/>
        <end position="373"/>
    </location>
</feature>
<keyword evidence="3" id="KW-0863">Zinc-finger</keyword>
<dbReference type="PANTHER" id="PTHR46443">
    <property type="entry name" value="FCS-LIKE ZINC FINGER 8"/>
    <property type="match status" value="1"/>
</dbReference>